<dbReference type="KEGG" id="spu:591770"/>
<evidence type="ECO:0000256" key="1">
    <source>
        <dbReference type="ARBA" id="ARBA00005495"/>
    </source>
</evidence>
<evidence type="ECO:0000256" key="3">
    <source>
        <dbReference type="ARBA" id="ARBA00022833"/>
    </source>
</evidence>
<accession>A0A7M7RF01</accession>
<dbReference type="InterPro" id="IPR052355">
    <property type="entry name" value="CENP-V-like"/>
</dbReference>
<evidence type="ECO:0000259" key="4">
    <source>
        <dbReference type="PROSITE" id="PS51891"/>
    </source>
</evidence>
<reference evidence="5" key="2">
    <citation type="submission" date="2021-01" db="UniProtKB">
        <authorList>
            <consortium name="EnsemblMetazoa"/>
        </authorList>
    </citation>
    <scope>IDENTIFICATION</scope>
</reference>
<evidence type="ECO:0000313" key="5">
    <source>
        <dbReference type="EnsemblMetazoa" id="XP_796415"/>
    </source>
</evidence>
<dbReference type="GO" id="GO:0016846">
    <property type="term" value="F:carbon-sulfur lyase activity"/>
    <property type="evidence" value="ECO:0007669"/>
    <property type="project" value="InterPro"/>
</dbReference>
<protein>
    <recommendedName>
        <fullName evidence="4">CENP-V/GFA domain-containing protein</fullName>
    </recommendedName>
</protein>
<organism evidence="5 6">
    <name type="scientific">Strongylocentrotus purpuratus</name>
    <name type="common">Purple sea urchin</name>
    <dbReference type="NCBI Taxonomy" id="7668"/>
    <lineage>
        <taxon>Eukaryota</taxon>
        <taxon>Metazoa</taxon>
        <taxon>Echinodermata</taxon>
        <taxon>Eleutherozoa</taxon>
        <taxon>Echinozoa</taxon>
        <taxon>Echinoidea</taxon>
        <taxon>Euechinoidea</taxon>
        <taxon>Echinacea</taxon>
        <taxon>Camarodonta</taxon>
        <taxon>Echinidea</taxon>
        <taxon>Strongylocentrotidae</taxon>
        <taxon>Strongylocentrotus</taxon>
    </lineage>
</organism>
<comment type="similarity">
    <text evidence="1">Belongs to the Gfa family.</text>
</comment>
<dbReference type="Gene3D" id="2.170.150.70">
    <property type="match status" value="1"/>
</dbReference>
<dbReference type="EnsemblMetazoa" id="XM_791322">
    <property type="protein sequence ID" value="XP_796415"/>
    <property type="gene ID" value="LOC591770"/>
</dbReference>
<dbReference type="PANTHER" id="PTHR28620">
    <property type="entry name" value="CENTROMERE PROTEIN V"/>
    <property type="match status" value="1"/>
</dbReference>
<keyword evidence="6" id="KW-1185">Reference proteome</keyword>
<dbReference type="OMA" id="DCSLCRR"/>
<dbReference type="PANTHER" id="PTHR28620:SF1">
    <property type="entry name" value="CENP-V_GFA DOMAIN-CONTAINING PROTEIN"/>
    <property type="match status" value="1"/>
</dbReference>
<dbReference type="GeneID" id="591770"/>
<dbReference type="Pfam" id="PF04828">
    <property type="entry name" value="GFA"/>
    <property type="match status" value="1"/>
</dbReference>
<evidence type="ECO:0000313" key="6">
    <source>
        <dbReference type="Proteomes" id="UP000007110"/>
    </source>
</evidence>
<dbReference type="InParanoid" id="A0A7M7RF01"/>
<evidence type="ECO:0000256" key="2">
    <source>
        <dbReference type="ARBA" id="ARBA00022723"/>
    </source>
</evidence>
<dbReference type="SUPFAM" id="SSF51316">
    <property type="entry name" value="Mss4-like"/>
    <property type="match status" value="1"/>
</dbReference>
<dbReference type="RefSeq" id="XP_796415.4">
    <property type="nucleotide sequence ID" value="XM_791322.5"/>
</dbReference>
<dbReference type="Proteomes" id="UP000007110">
    <property type="component" value="Unassembled WGS sequence"/>
</dbReference>
<keyword evidence="3" id="KW-0862">Zinc</keyword>
<keyword evidence="2" id="KW-0479">Metal-binding</keyword>
<dbReference type="AlphaFoldDB" id="A0A7M7RF01"/>
<feature type="domain" description="CENP-V/GFA" evidence="4">
    <location>
        <begin position="14"/>
        <end position="126"/>
    </location>
</feature>
<dbReference type="GO" id="GO:0046872">
    <property type="term" value="F:metal ion binding"/>
    <property type="evidence" value="ECO:0007669"/>
    <property type="project" value="UniProtKB-KW"/>
</dbReference>
<sequence>MAEETKEETTLVKHTGGCHCGAVRFELLAPAVVNIWDCSCSICVKKQNKHFIVPNSKFKLLQGEDILSCYTFNTGQAKHTFCKVCGVQSFYTPRSSPDCKGICPHCVDPGTIKGEIVQKFKGEKWEETFEAKGGYATFNKQ</sequence>
<dbReference type="OrthoDB" id="2993351at2759"/>
<reference evidence="6" key="1">
    <citation type="submission" date="2015-02" db="EMBL/GenBank/DDBJ databases">
        <title>Genome sequencing for Strongylocentrotus purpuratus.</title>
        <authorList>
            <person name="Murali S."/>
            <person name="Liu Y."/>
            <person name="Vee V."/>
            <person name="English A."/>
            <person name="Wang M."/>
            <person name="Skinner E."/>
            <person name="Han Y."/>
            <person name="Muzny D.M."/>
            <person name="Worley K.C."/>
            <person name="Gibbs R.A."/>
        </authorList>
    </citation>
    <scope>NUCLEOTIDE SEQUENCE</scope>
</reference>
<dbReference type="InterPro" id="IPR006913">
    <property type="entry name" value="CENP-V/GFA"/>
</dbReference>
<dbReference type="InterPro" id="IPR011057">
    <property type="entry name" value="Mss4-like_sf"/>
</dbReference>
<dbReference type="PROSITE" id="PS51891">
    <property type="entry name" value="CENP_V_GFA"/>
    <property type="match status" value="1"/>
</dbReference>
<proteinExistence type="inferred from homology"/>
<name>A0A7M7RF01_STRPU</name>